<sequence length="158" mass="16775">MSRWQDKVVLITGGSAGLGRALAEAFARGGAQVVIAARTEGPLQDAARQIESAGGRCEAVAADVLNDEDVERLVRNVVEKHGRLDVLVNAAGRSARGAIADTSVDDFQELLDLNFLATVRCTRSALPHLMKTRGHVVNIGSLASKVAARYLGKGEFRP</sequence>
<dbReference type="AlphaFoldDB" id="X0SD19"/>
<dbReference type="InterPro" id="IPR002347">
    <property type="entry name" value="SDR_fam"/>
</dbReference>
<protein>
    <recommendedName>
        <fullName evidence="3">Ketoreductase domain-containing protein</fullName>
    </recommendedName>
</protein>
<evidence type="ECO:0000259" key="3">
    <source>
        <dbReference type="SMART" id="SM00822"/>
    </source>
</evidence>
<reference evidence="4" key="1">
    <citation type="journal article" date="2014" name="Front. Microbiol.">
        <title>High frequency of phylogenetically diverse reductive dehalogenase-homologous genes in deep subseafloor sedimentary metagenomes.</title>
        <authorList>
            <person name="Kawai M."/>
            <person name="Futagami T."/>
            <person name="Toyoda A."/>
            <person name="Takaki Y."/>
            <person name="Nishi S."/>
            <person name="Hori S."/>
            <person name="Arai W."/>
            <person name="Tsubouchi T."/>
            <person name="Morono Y."/>
            <person name="Uchiyama I."/>
            <person name="Ito T."/>
            <person name="Fujiyama A."/>
            <person name="Inagaki F."/>
            <person name="Takami H."/>
        </authorList>
    </citation>
    <scope>NUCLEOTIDE SEQUENCE</scope>
    <source>
        <strain evidence="4">Expedition CK06-06</strain>
    </source>
</reference>
<evidence type="ECO:0000256" key="2">
    <source>
        <dbReference type="ARBA" id="ARBA00023002"/>
    </source>
</evidence>
<dbReference type="EMBL" id="BARS01008446">
    <property type="protein sequence ID" value="GAF78914.1"/>
    <property type="molecule type" value="Genomic_DNA"/>
</dbReference>
<dbReference type="Gene3D" id="3.40.50.720">
    <property type="entry name" value="NAD(P)-binding Rossmann-like Domain"/>
    <property type="match status" value="1"/>
</dbReference>
<keyword evidence="2" id="KW-0560">Oxidoreductase</keyword>
<proteinExistence type="inferred from homology"/>
<feature type="non-terminal residue" evidence="4">
    <location>
        <position position="158"/>
    </location>
</feature>
<dbReference type="PANTHER" id="PTHR44196">
    <property type="entry name" value="DEHYDROGENASE/REDUCTASE SDR FAMILY MEMBER 7B"/>
    <property type="match status" value="1"/>
</dbReference>
<dbReference type="InterPro" id="IPR036291">
    <property type="entry name" value="NAD(P)-bd_dom_sf"/>
</dbReference>
<accession>X0SD19</accession>
<dbReference type="SUPFAM" id="SSF51735">
    <property type="entry name" value="NAD(P)-binding Rossmann-fold domains"/>
    <property type="match status" value="1"/>
</dbReference>
<comment type="caution">
    <text evidence="4">The sequence shown here is derived from an EMBL/GenBank/DDBJ whole genome shotgun (WGS) entry which is preliminary data.</text>
</comment>
<dbReference type="GO" id="GO:0016020">
    <property type="term" value="C:membrane"/>
    <property type="evidence" value="ECO:0007669"/>
    <property type="project" value="TreeGrafter"/>
</dbReference>
<feature type="domain" description="Ketoreductase" evidence="3">
    <location>
        <begin position="7"/>
        <end position="145"/>
    </location>
</feature>
<organism evidence="4">
    <name type="scientific">marine sediment metagenome</name>
    <dbReference type="NCBI Taxonomy" id="412755"/>
    <lineage>
        <taxon>unclassified sequences</taxon>
        <taxon>metagenomes</taxon>
        <taxon>ecological metagenomes</taxon>
    </lineage>
</organism>
<dbReference type="GO" id="GO:0016491">
    <property type="term" value="F:oxidoreductase activity"/>
    <property type="evidence" value="ECO:0007669"/>
    <property type="project" value="UniProtKB-KW"/>
</dbReference>
<dbReference type="SMART" id="SM00822">
    <property type="entry name" value="PKS_KR"/>
    <property type="match status" value="1"/>
</dbReference>
<dbReference type="InterPro" id="IPR057326">
    <property type="entry name" value="KR_dom"/>
</dbReference>
<dbReference type="PRINTS" id="PR00081">
    <property type="entry name" value="GDHRDH"/>
</dbReference>
<dbReference type="Pfam" id="PF00106">
    <property type="entry name" value="adh_short"/>
    <property type="match status" value="1"/>
</dbReference>
<evidence type="ECO:0000313" key="4">
    <source>
        <dbReference type="EMBL" id="GAF78914.1"/>
    </source>
</evidence>
<name>X0SD19_9ZZZZ</name>
<gene>
    <name evidence="4" type="ORF">S01H1_16099</name>
</gene>
<comment type="similarity">
    <text evidence="1">Belongs to the short-chain dehydrogenases/reductases (SDR) family.</text>
</comment>
<evidence type="ECO:0000256" key="1">
    <source>
        <dbReference type="ARBA" id="ARBA00006484"/>
    </source>
</evidence>
<dbReference type="PANTHER" id="PTHR44196:SF1">
    <property type="entry name" value="DEHYDROGENASE_REDUCTASE SDR FAMILY MEMBER 7B"/>
    <property type="match status" value="1"/>
</dbReference>